<evidence type="ECO:0000313" key="2">
    <source>
        <dbReference type="EMBL" id="KAK0306542.1"/>
    </source>
</evidence>
<evidence type="ECO:0000313" key="4">
    <source>
        <dbReference type="Proteomes" id="UP001175353"/>
    </source>
</evidence>
<organism evidence="3 4">
    <name type="scientific">Friedmanniomyces endolithicus</name>
    <dbReference type="NCBI Taxonomy" id="329885"/>
    <lineage>
        <taxon>Eukaryota</taxon>
        <taxon>Fungi</taxon>
        <taxon>Dikarya</taxon>
        <taxon>Ascomycota</taxon>
        <taxon>Pezizomycotina</taxon>
        <taxon>Dothideomycetes</taxon>
        <taxon>Dothideomycetidae</taxon>
        <taxon>Mycosphaerellales</taxon>
        <taxon>Teratosphaeriaceae</taxon>
        <taxon>Friedmanniomyces</taxon>
    </lineage>
</organism>
<dbReference type="Proteomes" id="UP001175353">
    <property type="component" value="Unassembled WGS sequence"/>
</dbReference>
<sequence>MSAYDLITSILPTFFYTQLFITPSAPSTSCAGKTIIVTGANTGLGKEAARKFVQLGAEKVILGCRNAGKGEAAKREIEASEGREGVVEVWELDLGDYGSVGRFVERAKGLRRLDVVVENAGINTNKFVEVGGNESTITVNVVSTFLLALLILPKLQETAKLQGTTPNLTIVSSEVHFFTAFPERKDPSIFPALNDPSKARMMDRYNVSKLLEVFACREIARLHPVSDMRVTLNFLSKDPPPTHPPRKPIPSPTPAEHLTNPYCYTDPGLCHSELQRDVPSYLRPLVNTFMLLARTTEVGARTLVHAALAGPETHGKYLSDNRVRGCANLVEGPEGAEVQRRVWGELGGILEGIRPGITKVLDA</sequence>
<dbReference type="PRINTS" id="PR00081">
    <property type="entry name" value="GDHRDH"/>
</dbReference>
<dbReference type="EMBL" id="JASUXU010000103">
    <property type="protein sequence ID" value="KAK0306542.1"/>
    <property type="molecule type" value="Genomic_DNA"/>
</dbReference>
<keyword evidence="1" id="KW-0560">Oxidoreductase</keyword>
<dbReference type="AlphaFoldDB" id="A0AAN6KP22"/>
<evidence type="ECO:0000256" key="1">
    <source>
        <dbReference type="ARBA" id="ARBA00023002"/>
    </source>
</evidence>
<reference evidence="2" key="1">
    <citation type="submission" date="2021-12" db="EMBL/GenBank/DDBJ databases">
        <title>Black yeast isolated from Biological Soil Crust.</title>
        <authorList>
            <person name="Kurbessoian T."/>
        </authorList>
    </citation>
    <scope>NUCLEOTIDE SEQUENCE</scope>
    <source>
        <strain evidence="2">CCFEE 5208</strain>
    </source>
</reference>
<dbReference type="Gene3D" id="3.40.50.720">
    <property type="entry name" value="NAD(P)-binding Rossmann-like Domain"/>
    <property type="match status" value="1"/>
</dbReference>
<evidence type="ECO:0000313" key="3">
    <source>
        <dbReference type="EMBL" id="KAK0993552.1"/>
    </source>
</evidence>
<dbReference type="GO" id="GO:0016491">
    <property type="term" value="F:oxidoreductase activity"/>
    <property type="evidence" value="ECO:0007669"/>
    <property type="project" value="UniProtKB-KW"/>
</dbReference>
<dbReference type="PANTHER" id="PTHR43157:SF31">
    <property type="entry name" value="PHOSPHATIDYLINOSITOL-GLYCAN BIOSYNTHESIS CLASS F PROTEIN"/>
    <property type="match status" value="1"/>
</dbReference>
<protein>
    <recommendedName>
        <fullName evidence="5">NAD(P)-binding protein</fullName>
    </recommendedName>
</protein>
<dbReference type="EMBL" id="JAUJLE010000059">
    <property type="protein sequence ID" value="KAK0993552.1"/>
    <property type="molecule type" value="Genomic_DNA"/>
</dbReference>
<dbReference type="PANTHER" id="PTHR43157">
    <property type="entry name" value="PHOSPHATIDYLINOSITOL-GLYCAN BIOSYNTHESIS CLASS F PROTEIN-RELATED"/>
    <property type="match status" value="1"/>
</dbReference>
<dbReference type="SUPFAM" id="SSF51735">
    <property type="entry name" value="NAD(P)-binding Rossmann-fold domains"/>
    <property type="match status" value="1"/>
</dbReference>
<proteinExistence type="predicted"/>
<dbReference type="InterPro" id="IPR002347">
    <property type="entry name" value="SDR_fam"/>
</dbReference>
<dbReference type="InterPro" id="IPR036291">
    <property type="entry name" value="NAD(P)-bd_dom_sf"/>
</dbReference>
<dbReference type="Pfam" id="PF00106">
    <property type="entry name" value="adh_short"/>
    <property type="match status" value="1"/>
</dbReference>
<dbReference type="Proteomes" id="UP001168146">
    <property type="component" value="Unassembled WGS sequence"/>
</dbReference>
<reference evidence="3" key="2">
    <citation type="submission" date="2023-06" db="EMBL/GenBank/DDBJ databases">
        <title>Black Yeasts Isolated from many extreme environments.</title>
        <authorList>
            <person name="Coleine C."/>
            <person name="Stajich J.E."/>
            <person name="Selbmann L."/>
        </authorList>
    </citation>
    <scope>NUCLEOTIDE SEQUENCE</scope>
    <source>
        <strain evidence="3">CCFEE 5200</strain>
    </source>
</reference>
<name>A0AAN6KP22_9PEZI</name>
<gene>
    <name evidence="2" type="ORF">LTR82_016379</name>
    <name evidence="3" type="ORF">LTR91_007906</name>
</gene>
<evidence type="ECO:0008006" key="5">
    <source>
        <dbReference type="Google" id="ProtNLM"/>
    </source>
</evidence>
<comment type="caution">
    <text evidence="3">The sequence shown here is derived from an EMBL/GenBank/DDBJ whole genome shotgun (WGS) entry which is preliminary data.</text>
</comment>
<keyword evidence="4" id="KW-1185">Reference proteome</keyword>
<accession>A0AAN6KP22</accession>